<dbReference type="EMBL" id="MWPQ01000039">
    <property type="protein sequence ID" value="OPH83134.1"/>
    <property type="molecule type" value="Genomic_DNA"/>
</dbReference>
<evidence type="ECO:0008006" key="3">
    <source>
        <dbReference type="Google" id="ProtNLM"/>
    </source>
</evidence>
<accession>A0A1V4HYZ8</accession>
<reference evidence="1 2" key="1">
    <citation type="submission" date="2017-02" db="EMBL/GenBank/DDBJ databases">
        <title>Genome sequence of the nitrite-oxidizing bacterium Nitrobacter vulgaris strain Ab1.</title>
        <authorList>
            <person name="Mellbye B.L."/>
            <person name="Davis E.W."/>
            <person name="Spieck E."/>
            <person name="Chang J.H."/>
            <person name="Bottomley P.J."/>
            <person name="Sayavedra-Soto L.A."/>
        </authorList>
    </citation>
    <scope>NUCLEOTIDE SEQUENCE [LARGE SCALE GENOMIC DNA]</scope>
    <source>
        <strain evidence="1 2">Ab1</strain>
    </source>
</reference>
<comment type="caution">
    <text evidence="1">The sequence shown here is derived from an EMBL/GenBank/DDBJ whole genome shotgun (WGS) entry which is preliminary data.</text>
</comment>
<sequence length="91" mass="9920">MFWADNFQGEVRMTNVLIHGGGRGMAIYADTGTTHISFENVFFVPSPDGWKFFDYDIRATGGTLIVDKWVNVRAATIVDGVIVPGASLPSP</sequence>
<evidence type="ECO:0000313" key="2">
    <source>
        <dbReference type="Proteomes" id="UP000189940"/>
    </source>
</evidence>
<dbReference type="Proteomes" id="UP000189940">
    <property type="component" value="Unassembled WGS sequence"/>
</dbReference>
<keyword evidence="2" id="KW-1185">Reference proteome</keyword>
<protein>
    <recommendedName>
        <fullName evidence="3">Right handed beta helix domain-containing protein</fullName>
    </recommendedName>
</protein>
<organism evidence="1 2">
    <name type="scientific">Nitrobacter vulgaris</name>
    <dbReference type="NCBI Taxonomy" id="29421"/>
    <lineage>
        <taxon>Bacteria</taxon>
        <taxon>Pseudomonadati</taxon>
        <taxon>Pseudomonadota</taxon>
        <taxon>Alphaproteobacteria</taxon>
        <taxon>Hyphomicrobiales</taxon>
        <taxon>Nitrobacteraceae</taxon>
        <taxon>Nitrobacter</taxon>
    </lineage>
</organism>
<evidence type="ECO:0000313" key="1">
    <source>
        <dbReference type="EMBL" id="OPH83134.1"/>
    </source>
</evidence>
<gene>
    <name evidence="1" type="ORF">B2M20_09170</name>
</gene>
<proteinExistence type="predicted"/>
<name>A0A1V4HYZ8_NITVU</name>
<dbReference type="STRING" id="29421.B2M20_09170"/>
<dbReference type="AlphaFoldDB" id="A0A1V4HYZ8"/>